<protein>
    <submittedName>
        <fullName evidence="1">Transposon-encoded TnpW family protein</fullName>
    </submittedName>
</protein>
<dbReference type="RefSeq" id="WP_106987644.1">
    <property type="nucleotide sequence ID" value="NZ_DBGCOW010000012.1"/>
</dbReference>
<dbReference type="Proteomes" id="UP001198439">
    <property type="component" value="Unassembled WGS sequence"/>
</dbReference>
<dbReference type="GeneID" id="77470482"/>
<dbReference type="Proteomes" id="UP000241201">
    <property type="component" value="Unassembled WGS sequence"/>
</dbReference>
<dbReference type="EMBL" id="JAJDKZ010000013">
    <property type="protein sequence ID" value="MCB8610158.1"/>
    <property type="molecule type" value="Genomic_DNA"/>
</dbReference>
<proteinExistence type="predicted"/>
<sequence>MENTSQKRNPAIEFSSDFSDNDFKMKIGGTVYEVSTHFDPEGSRCVLQQFRDLILSEDLLENRIIAENAKAR</sequence>
<reference evidence="1" key="3">
    <citation type="submission" date="2021-10" db="EMBL/GenBank/DDBJ databases">
        <title>Collection of gut derived symbiotic bacterial strains cultured from healthy donors.</title>
        <authorList>
            <person name="Lin H."/>
            <person name="Littmann E."/>
            <person name="Kohout C."/>
            <person name="Pamer E.G."/>
        </authorList>
    </citation>
    <scope>NUCLEOTIDE SEQUENCE</scope>
    <source>
        <strain evidence="1">DFI.4.48</strain>
    </source>
</reference>
<evidence type="ECO:0000313" key="3">
    <source>
        <dbReference type="Proteomes" id="UP000241201"/>
    </source>
</evidence>
<dbReference type="AlphaFoldDB" id="A0A2T3G0E2"/>
<evidence type="ECO:0000313" key="1">
    <source>
        <dbReference type="EMBL" id="MCB8610158.1"/>
    </source>
</evidence>
<evidence type="ECO:0000313" key="2">
    <source>
        <dbReference type="EMBL" id="PST41034.1"/>
    </source>
</evidence>
<keyword evidence="3" id="KW-1185">Reference proteome</keyword>
<reference evidence="3" key="1">
    <citation type="submission" date="2018-03" db="EMBL/GenBank/DDBJ databases">
        <title>Lachnoclostridium SNUG30370 gen.nov., sp.nov., isolated from human faeces.</title>
        <authorList>
            <person name="Seo B."/>
            <person name="Jeon K."/>
            <person name="Ko G."/>
        </authorList>
    </citation>
    <scope>NUCLEOTIDE SEQUENCE [LARGE SCALE GENOMIC DNA]</scope>
    <source>
        <strain evidence="3">SNUG30370</strain>
    </source>
</reference>
<dbReference type="EMBL" id="PYLP01000004">
    <property type="protein sequence ID" value="PST41034.1"/>
    <property type="molecule type" value="Genomic_DNA"/>
</dbReference>
<comment type="caution">
    <text evidence="2">The sequence shown here is derived from an EMBL/GenBank/DDBJ whole genome shotgun (WGS) entry which is preliminary data.</text>
</comment>
<name>A0A2T3G0E2_9FIRM</name>
<reference evidence="2" key="2">
    <citation type="journal article" date="2019" name="Int. J. Syst. Evol. Microbiol.">
        <title>Faecalibacillus intestinalis gen. nov., sp. nov. and Faecalibacillus faecis sp. nov., isolated from human faeces.</title>
        <authorList>
            <person name="Seo B."/>
            <person name="Jeon K."/>
            <person name="Baek I."/>
            <person name="Lee Y.M."/>
            <person name="Baek K."/>
            <person name="Ko G."/>
        </authorList>
    </citation>
    <scope>NUCLEOTIDE SEQUENCE</scope>
    <source>
        <strain evidence="2">SNUG30370</strain>
    </source>
</reference>
<accession>A0A2T3G0E2</accession>
<organism evidence="2 3">
    <name type="scientific">Faecalibacillus faecis</name>
    <dbReference type="NCBI Taxonomy" id="1982628"/>
    <lineage>
        <taxon>Bacteria</taxon>
        <taxon>Bacillati</taxon>
        <taxon>Bacillota</taxon>
        <taxon>Erysipelotrichia</taxon>
        <taxon>Erysipelotrichales</taxon>
        <taxon>Coprobacillaceae</taxon>
        <taxon>Faecalibacillus</taxon>
    </lineage>
</organism>
<gene>
    <name evidence="2" type="ORF">C7U55_05165</name>
    <name evidence="1" type="ORF">LJD69_06085</name>
</gene>